<organism evidence="2 3">
    <name type="scientific">Fusarium oxysporum</name>
    <name type="common">Fusarium vascular wilt</name>
    <dbReference type="NCBI Taxonomy" id="5507"/>
    <lineage>
        <taxon>Eukaryota</taxon>
        <taxon>Fungi</taxon>
        <taxon>Dikarya</taxon>
        <taxon>Ascomycota</taxon>
        <taxon>Pezizomycotina</taxon>
        <taxon>Sordariomycetes</taxon>
        <taxon>Hypocreomycetidae</taxon>
        <taxon>Hypocreales</taxon>
        <taxon>Nectriaceae</taxon>
        <taxon>Fusarium</taxon>
        <taxon>Fusarium oxysporum species complex</taxon>
    </lineage>
</organism>
<feature type="region of interest" description="Disordered" evidence="1">
    <location>
        <begin position="256"/>
        <end position="275"/>
    </location>
</feature>
<dbReference type="EMBL" id="MRCY01000159">
    <property type="protein sequence ID" value="RKK93747.1"/>
    <property type="molecule type" value="Genomic_DNA"/>
</dbReference>
<feature type="compositionally biased region" description="Polar residues" evidence="1">
    <location>
        <begin position="409"/>
        <end position="420"/>
    </location>
</feature>
<protein>
    <recommendedName>
        <fullName evidence="4">Myb-like domain-containing protein</fullName>
    </recommendedName>
</protein>
<evidence type="ECO:0000313" key="2">
    <source>
        <dbReference type="EMBL" id="RKK93747.1"/>
    </source>
</evidence>
<feature type="region of interest" description="Disordered" evidence="1">
    <location>
        <begin position="487"/>
        <end position="539"/>
    </location>
</feature>
<feature type="compositionally biased region" description="Polar residues" evidence="1">
    <location>
        <begin position="499"/>
        <end position="509"/>
    </location>
</feature>
<proteinExistence type="predicted"/>
<feature type="compositionally biased region" description="Low complexity" evidence="1">
    <location>
        <begin position="377"/>
        <end position="408"/>
    </location>
</feature>
<feature type="compositionally biased region" description="Low complexity" evidence="1">
    <location>
        <begin position="522"/>
        <end position="532"/>
    </location>
</feature>
<dbReference type="AlphaFoldDB" id="A0A420PMI5"/>
<sequence>MTPGLAPGRGWESFGPMVQLEHISRTISIYLYLQSNRTTNTKTLNSFPPNTETQETAIHIPPDAEDEDDASHEFHSSQSYVTDTSVWDFLDLTVAEYDVTEPDPTIGANTASEVSPTEADTTPAWPIEPVESYLADAELSQQSYEMNYLLVENTPTECQNIHFETLPTSPESQPYPVAVNRKQLRPEPAIQQEKIMFDAVSAYDVCDSSHRRQDCPSTGAQSPRTVRPVEVVQASFQENEIPAGKSCDDAIPEVRIPSRGMSSDEPCPGRALDHTSSASIPVESEVMSAGSGSDAQVSSTSPSLRRLRHKSSQMHKTMQYKGGDAGSEVIKNEDRICRLGSQHREKNSSSLPNVENPDSEDDDLDDVHLGRKRPKVSKPSSCASTSSQSSDPRGPTTQAQQLQTSTQTSGHNIRSPTPSRETPIPPVAELFAQFEEWPLGGAVLKRITERSKTTFQLQFEWDPTSCQPHGDSSMSRLKRKRLPDISHLLSKSRSRSRPQADNSLSTSDSIYVADSSVDAPGSDDNMSNGSDSEYNSDRDIVKESRYQTFRRKKVQRRRWTMEDDDLLRRLKHDKLSDSEIATILKRTESGVKQHWDIIEKAQRYEKTKEA</sequence>
<reference evidence="2 3" key="1">
    <citation type="journal article" date="2018" name="Sci. Rep.">
        <title>Characterisation of pathogen-specific regions and novel effector candidates in Fusarium oxysporum f. sp. cepae.</title>
        <authorList>
            <person name="Armitage A.D."/>
            <person name="Taylor A."/>
            <person name="Sobczyk M.K."/>
            <person name="Baxter L."/>
            <person name="Greenfield B.P."/>
            <person name="Bates H.J."/>
            <person name="Wilson F."/>
            <person name="Jackson A.C."/>
            <person name="Ott S."/>
            <person name="Harrison R.J."/>
            <person name="Clarkson J.P."/>
        </authorList>
    </citation>
    <scope>NUCLEOTIDE SEQUENCE [LARGE SCALE GENOMIC DNA]</scope>
    <source>
        <strain evidence="2 3">Fo_A28</strain>
    </source>
</reference>
<gene>
    <name evidence="2" type="ORF">BFJ68_g15417</name>
</gene>
<evidence type="ECO:0008006" key="4">
    <source>
        <dbReference type="Google" id="ProtNLM"/>
    </source>
</evidence>
<feature type="region of interest" description="Disordered" evidence="1">
    <location>
        <begin position="101"/>
        <end position="124"/>
    </location>
</feature>
<accession>A0A420PMI5</accession>
<feature type="region of interest" description="Disordered" evidence="1">
    <location>
        <begin position="462"/>
        <end position="481"/>
    </location>
</feature>
<feature type="compositionally biased region" description="Polar residues" evidence="1">
    <location>
        <begin position="107"/>
        <end position="120"/>
    </location>
</feature>
<dbReference type="VEuPathDB" id="FungiDB:FOMG_15998"/>
<feature type="compositionally biased region" description="Basic and acidic residues" evidence="1">
    <location>
        <begin position="330"/>
        <end position="347"/>
    </location>
</feature>
<dbReference type="VEuPathDB" id="FungiDB:FOIG_16514"/>
<dbReference type="VEuPathDB" id="FungiDB:FOMG_15999"/>
<dbReference type="VEuPathDB" id="FungiDB:FOZG_17138"/>
<comment type="caution">
    <text evidence="2">The sequence shown here is derived from an EMBL/GenBank/DDBJ whole genome shotgun (WGS) entry which is preliminary data.</text>
</comment>
<feature type="compositionally biased region" description="Polar residues" evidence="1">
    <location>
        <begin position="290"/>
        <end position="303"/>
    </location>
</feature>
<feature type="compositionally biased region" description="Polar residues" evidence="1">
    <location>
        <begin position="464"/>
        <end position="475"/>
    </location>
</feature>
<dbReference type="VEuPathDB" id="FungiDB:FOC4_g10000204"/>
<feature type="region of interest" description="Disordered" evidence="1">
    <location>
        <begin position="284"/>
        <end position="424"/>
    </location>
</feature>
<evidence type="ECO:0000313" key="3">
    <source>
        <dbReference type="Proteomes" id="UP000285860"/>
    </source>
</evidence>
<evidence type="ECO:0000256" key="1">
    <source>
        <dbReference type="SAM" id="MobiDB-lite"/>
    </source>
</evidence>
<dbReference type="VEuPathDB" id="FungiDB:HZS61_002574"/>
<dbReference type="Proteomes" id="UP000285860">
    <property type="component" value="Unassembled WGS sequence"/>
</dbReference>
<name>A0A420PMI5_FUSOX</name>